<dbReference type="InterPro" id="IPR036388">
    <property type="entry name" value="WH-like_DNA-bd_sf"/>
</dbReference>
<comment type="caution">
    <text evidence="6">The sequence shown here is derived from an EMBL/GenBank/DDBJ whole genome shotgun (WGS) entry which is preliminary data.</text>
</comment>
<protein>
    <submittedName>
        <fullName evidence="6">LysR family transcriptional regulator</fullName>
    </submittedName>
</protein>
<evidence type="ECO:0000313" key="7">
    <source>
        <dbReference type="Proteomes" id="UP000284662"/>
    </source>
</evidence>
<evidence type="ECO:0000259" key="5">
    <source>
        <dbReference type="PROSITE" id="PS50931"/>
    </source>
</evidence>
<dbReference type="PANTHER" id="PTHR30419:SF8">
    <property type="entry name" value="NITROGEN ASSIMILATION TRANSCRIPTIONAL ACTIVATOR-RELATED"/>
    <property type="match status" value="1"/>
</dbReference>
<name>A0A411ZLN0_9FIRM</name>
<evidence type="ECO:0000256" key="2">
    <source>
        <dbReference type="ARBA" id="ARBA00023015"/>
    </source>
</evidence>
<organism evidence="6 7">
    <name type="scientific">Megamonas rupellensis</name>
    <dbReference type="NCBI Taxonomy" id="491921"/>
    <lineage>
        <taxon>Bacteria</taxon>
        <taxon>Bacillati</taxon>
        <taxon>Bacillota</taxon>
        <taxon>Negativicutes</taxon>
        <taxon>Selenomonadales</taxon>
        <taxon>Selenomonadaceae</taxon>
        <taxon>Megamonas</taxon>
    </lineage>
</organism>
<dbReference type="InterPro" id="IPR005119">
    <property type="entry name" value="LysR_subst-bd"/>
</dbReference>
<evidence type="ECO:0000256" key="4">
    <source>
        <dbReference type="ARBA" id="ARBA00023163"/>
    </source>
</evidence>
<dbReference type="Gene3D" id="1.10.10.10">
    <property type="entry name" value="Winged helix-like DNA-binding domain superfamily/Winged helix DNA-binding domain"/>
    <property type="match status" value="1"/>
</dbReference>
<dbReference type="PANTHER" id="PTHR30419">
    <property type="entry name" value="HTH-TYPE TRANSCRIPTIONAL REGULATOR YBHD"/>
    <property type="match status" value="1"/>
</dbReference>
<dbReference type="Proteomes" id="UP000284662">
    <property type="component" value="Unassembled WGS sequence"/>
</dbReference>
<feature type="domain" description="HTH lysR-type" evidence="5">
    <location>
        <begin position="1"/>
        <end position="58"/>
    </location>
</feature>
<dbReference type="SUPFAM" id="SSF46785">
    <property type="entry name" value="Winged helix' DNA-binding domain"/>
    <property type="match status" value="1"/>
</dbReference>
<keyword evidence="3" id="KW-0238">DNA-binding</keyword>
<evidence type="ECO:0000313" key="6">
    <source>
        <dbReference type="EMBL" id="RGQ03724.1"/>
    </source>
</evidence>
<dbReference type="PRINTS" id="PR00039">
    <property type="entry name" value="HTHLYSR"/>
</dbReference>
<dbReference type="GO" id="GO:0005829">
    <property type="term" value="C:cytosol"/>
    <property type="evidence" value="ECO:0007669"/>
    <property type="project" value="TreeGrafter"/>
</dbReference>
<dbReference type="InterPro" id="IPR036390">
    <property type="entry name" value="WH_DNA-bd_sf"/>
</dbReference>
<dbReference type="RefSeq" id="WP_117976905.1">
    <property type="nucleotide sequence ID" value="NZ_QRST01000020.1"/>
</dbReference>
<evidence type="ECO:0000256" key="3">
    <source>
        <dbReference type="ARBA" id="ARBA00023125"/>
    </source>
</evidence>
<dbReference type="AlphaFoldDB" id="A0A411ZLN0"/>
<evidence type="ECO:0000256" key="1">
    <source>
        <dbReference type="ARBA" id="ARBA00009437"/>
    </source>
</evidence>
<keyword evidence="4" id="KW-0804">Transcription</keyword>
<gene>
    <name evidence="6" type="ORF">DWZ11_08950</name>
</gene>
<dbReference type="SUPFAM" id="SSF53850">
    <property type="entry name" value="Periplasmic binding protein-like II"/>
    <property type="match status" value="1"/>
</dbReference>
<reference evidence="6 7" key="1">
    <citation type="submission" date="2018-08" db="EMBL/GenBank/DDBJ databases">
        <title>A genome reference for cultivated species of the human gut microbiota.</title>
        <authorList>
            <person name="Zou Y."/>
            <person name="Xue W."/>
            <person name="Luo G."/>
        </authorList>
    </citation>
    <scope>NUCLEOTIDE SEQUENCE [LARGE SCALE GENOMIC DNA]</scope>
    <source>
        <strain evidence="6 7">AF29-2</strain>
    </source>
</reference>
<keyword evidence="2" id="KW-0805">Transcription regulation</keyword>
<dbReference type="GO" id="GO:0003677">
    <property type="term" value="F:DNA binding"/>
    <property type="evidence" value="ECO:0007669"/>
    <property type="project" value="UniProtKB-KW"/>
</dbReference>
<sequence>MEFRLLKYFLMVAREENITKAANLLHITQPTLSRQLIQLEEELGVTLFQRSKHRIILTEDGMLLRRRAKEIISLMEKTQQELTKECDDLVGEISIGCGETQNMSYLSQKIKDFHRVHPLVKFHIHSTTADEIKERIENGLLDMGLVTEPVDISKYNFFRLPQKEQWGILVHEKHRLAQKTFITPDDLINEPLIIAKRTAVQNELINWFNNSPEKLNIVATYNLILNAANMVKHQIGIALCFNLNLGDFYHELKFIPLYPEIKTGAVLIWKKNHIYSQTMSHFIQSIKNA</sequence>
<comment type="similarity">
    <text evidence="1">Belongs to the LysR transcriptional regulatory family.</text>
</comment>
<dbReference type="InterPro" id="IPR050950">
    <property type="entry name" value="HTH-type_LysR_regulators"/>
</dbReference>
<dbReference type="GO" id="GO:0003700">
    <property type="term" value="F:DNA-binding transcription factor activity"/>
    <property type="evidence" value="ECO:0007669"/>
    <property type="project" value="InterPro"/>
</dbReference>
<dbReference type="Pfam" id="PF03466">
    <property type="entry name" value="LysR_substrate"/>
    <property type="match status" value="1"/>
</dbReference>
<dbReference type="InterPro" id="IPR000847">
    <property type="entry name" value="LysR_HTH_N"/>
</dbReference>
<dbReference type="PROSITE" id="PS50931">
    <property type="entry name" value="HTH_LYSR"/>
    <property type="match status" value="1"/>
</dbReference>
<dbReference type="FunFam" id="1.10.10.10:FF:000001">
    <property type="entry name" value="LysR family transcriptional regulator"/>
    <property type="match status" value="1"/>
</dbReference>
<dbReference type="Gene3D" id="3.40.190.290">
    <property type="match status" value="1"/>
</dbReference>
<dbReference type="CDD" id="cd05466">
    <property type="entry name" value="PBP2_LTTR_substrate"/>
    <property type="match status" value="1"/>
</dbReference>
<dbReference type="EMBL" id="QRST01000020">
    <property type="protein sequence ID" value="RGQ03724.1"/>
    <property type="molecule type" value="Genomic_DNA"/>
</dbReference>
<proteinExistence type="inferred from homology"/>
<dbReference type="Pfam" id="PF00126">
    <property type="entry name" value="HTH_1"/>
    <property type="match status" value="1"/>
</dbReference>
<accession>A0A411ZLN0</accession>